<dbReference type="Gene3D" id="3.40.630.30">
    <property type="match status" value="2"/>
</dbReference>
<name>A0A433HLT5_9BACI</name>
<dbReference type="InterPro" id="IPR036527">
    <property type="entry name" value="SCP2_sterol-bd_dom_sf"/>
</dbReference>
<proteinExistence type="predicted"/>
<dbReference type="CDD" id="cd04301">
    <property type="entry name" value="NAT_SF"/>
    <property type="match status" value="1"/>
</dbReference>
<dbReference type="InterPro" id="IPR051554">
    <property type="entry name" value="Acetyltransferase_Eis"/>
</dbReference>
<keyword evidence="3" id="KW-1185">Reference proteome</keyword>
<organism evidence="2 3">
    <name type="scientific">Peribacillus cavernae</name>
    <dbReference type="NCBI Taxonomy" id="1674310"/>
    <lineage>
        <taxon>Bacteria</taxon>
        <taxon>Bacillati</taxon>
        <taxon>Bacillota</taxon>
        <taxon>Bacilli</taxon>
        <taxon>Bacillales</taxon>
        <taxon>Bacillaceae</taxon>
        <taxon>Peribacillus</taxon>
    </lineage>
</organism>
<dbReference type="Proteomes" id="UP000267430">
    <property type="component" value="Unassembled WGS sequence"/>
</dbReference>
<feature type="domain" description="N-acetyltransferase" evidence="1">
    <location>
        <begin position="1"/>
        <end position="147"/>
    </location>
</feature>
<dbReference type="RefSeq" id="WP_126864767.1">
    <property type="nucleotide sequence ID" value="NZ_JAUSTX010000006.1"/>
</dbReference>
<protein>
    <submittedName>
        <fullName evidence="2">GNAT family N-acetyltransferase</fullName>
    </submittedName>
</protein>
<dbReference type="Pfam" id="PF13530">
    <property type="entry name" value="SCP2_2"/>
    <property type="match status" value="1"/>
</dbReference>
<dbReference type="InterPro" id="IPR041380">
    <property type="entry name" value="Acetyltransf_17"/>
</dbReference>
<dbReference type="AlphaFoldDB" id="A0A433HLT5"/>
<dbReference type="PROSITE" id="PS51186">
    <property type="entry name" value="GNAT"/>
    <property type="match status" value="1"/>
</dbReference>
<dbReference type="GO" id="GO:0030649">
    <property type="term" value="P:aminoglycoside antibiotic catabolic process"/>
    <property type="evidence" value="ECO:0007669"/>
    <property type="project" value="TreeGrafter"/>
</dbReference>
<dbReference type="GO" id="GO:0034069">
    <property type="term" value="F:aminoglycoside N-acetyltransferase activity"/>
    <property type="evidence" value="ECO:0007669"/>
    <property type="project" value="TreeGrafter"/>
</dbReference>
<evidence type="ECO:0000313" key="2">
    <source>
        <dbReference type="EMBL" id="RUQ29354.1"/>
    </source>
</evidence>
<gene>
    <name evidence="2" type="ORF">ELQ35_10345</name>
</gene>
<dbReference type="Pfam" id="PF17668">
    <property type="entry name" value="Acetyltransf_17"/>
    <property type="match status" value="1"/>
</dbReference>
<dbReference type="OrthoDB" id="9768284at2"/>
<dbReference type="PANTHER" id="PTHR37817">
    <property type="entry name" value="N-ACETYLTRANSFERASE EIS"/>
    <property type="match status" value="1"/>
</dbReference>
<comment type="caution">
    <text evidence="2">The sequence shown here is derived from an EMBL/GenBank/DDBJ whole genome shotgun (WGS) entry which is preliminary data.</text>
</comment>
<accession>A0A433HLT5</accession>
<evidence type="ECO:0000313" key="3">
    <source>
        <dbReference type="Proteomes" id="UP000267430"/>
    </source>
</evidence>
<sequence>MNVLTLKESHYRETIALSEYAFKYQVPEEDIEKRLKDLEKHKLFGILENGSIAAKLHLIPLEVYLGRNVLKMAGVAGVATYPEYRRKGNVKEMLSHSLRYMKDHGYSISMLHPFSESFYRKYGWELFASRSKSTLTKSDLVRKEQVPGTVKRFTHGSYPKEMELVYHRFAGQFNGMLARDKYWWLTSTYGGSKAAVYYDQEGKAAGYMLYQIKNHKMTIGEFVVLENEARSGLWNFICQHDSMLAEVELTSYENNPLIFSLVEPRVKTEVTPYFMARIVDVGSFFKQYDFEWKGLEEEVVIHITDSFADWNNQSMLLKDGEVTMLNTEDIPKYEKAGIQIDINALAAAMFGYMRPSRLQEIGLVSGMFEEVQRLDSLLPKRQPFITDFF</sequence>
<keyword evidence="2" id="KW-0808">Transferase</keyword>
<dbReference type="Gene3D" id="3.30.1050.10">
    <property type="entry name" value="SCP2 sterol-binding domain"/>
    <property type="match status" value="1"/>
</dbReference>
<dbReference type="SUPFAM" id="SSF55718">
    <property type="entry name" value="SCP-like"/>
    <property type="match status" value="1"/>
</dbReference>
<evidence type="ECO:0000259" key="1">
    <source>
        <dbReference type="PROSITE" id="PS51186"/>
    </source>
</evidence>
<dbReference type="EMBL" id="RYZZ01000010">
    <property type="protein sequence ID" value="RUQ29354.1"/>
    <property type="molecule type" value="Genomic_DNA"/>
</dbReference>
<reference evidence="2 3" key="1">
    <citation type="submission" date="2018-12" db="EMBL/GenBank/DDBJ databases">
        <title>Bacillus chawlae sp. nov., Bacillus glennii sp. nov., and Bacillus saganii sp. nov. Isolated from the Vehicle Assembly Building at Kennedy Space Center where the Viking Spacecraft were Assembled.</title>
        <authorList>
            <person name="Seuylemezian A."/>
            <person name="Vaishampayan P."/>
        </authorList>
    </citation>
    <scope>NUCLEOTIDE SEQUENCE [LARGE SCALE GENOMIC DNA]</scope>
    <source>
        <strain evidence="2 3">L5</strain>
    </source>
</reference>
<dbReference type="InterPro" id="IPR025559">
    <property type="entry name" value="Eis_dom"/>
</dbReference>
<dbReference type="PANTHER" id="PTHR37817:SF1">
    <property type="entry name" value="N-ACETYLTRANSFERASE EIS"/>
    <property type="match status" value="1"/>
</dbReference>
<dbReference type="InterPro" id="IPR016181">
    <property type="entry name" value="Acyl_CoA_acyltransferase"/>
</dbReference>
<dbReference type="Pfam" id="PF13527">
    <property type="entry name" value="Acetyltransf_9"/>
    <property type="match status" value="1"/>
</dbReference>
<dbReference type="SUPFAM" id="SSF55729">
    <property type="entry name" value="Acyl-CoA N-acyltransferases (Nat)"/>
    <property type="match status" value="1"/>
</dbReference>
<dbReference type="InterPro" id="IPR000182">
    <property type="entry name" value="GNAT_dom"/>
</dbReference>